<evidence type="ECO:0000256" key="1">
    <source>
        <dbReference type="SAM" id="Phobius"/>
    </source>
</evidence>
<evidence type="ECO:0008006" key="4">
    <source>
        <dbReference type="Google" id="ProtNLM"/>
    </source>
</evidence>
<reference evidence="2" key="1">
    <citation type="submission" date="2023-01" db="EMBL/GenBank/DDBJ databases">
        <title>The diversity of Class Acidimicrobiia in South China Sea sediment environments and the proposal of Iamia marina sp. nov., a novel species of the genus Iamia.</title>
        <authorList>
            <person name="He Y."/>
            <person name="Tian X."/>
        </authorList>
    </citation>
    <scope>NUCLEOTIDE SEQUENCE</scope>
    <source>
        <strain evidence="2">DSM 19957</strain>
    </source>
</reference>
<dbReference type="EMBL" id="CP116942">
    <property type="protein sequence ID" value="WCO68268.1"/>
    <property type="molecule type" value="Genomic_DNA"/>
</dbReference>
<dbReference type="KEGG" id="ima:PO878_05945"/>
<accession>A0AAE9YBV0</accession>
<dbReference type="RefSeq" id="WP_272737785.1">
    <property type="nucleotide sequence ID" value="NZ_CP116942.1"/>
</dbReference>
<feature type="transmembrane region" description="Helical" evidence="1">
    <location>
        <begin position="79"/>
        <end position="100"/>
    </location>
</feature>
<dbReference type="Proteomes" id="UP001216390">
    <property type="component" value="Chromosome"/>
</dbReference>
<gene>
    <name evidence="2" type="ORF">PO878_05945</name>
</gene>
<keyword evidence="1" id="KW-1133">Transmembrane helix</keyword>
<keyword evidence="1" id="KW-0812">Transmembrane</keyword>
<keyword evidence="3" id="KW-1185">Reference proteome</keyword>
<feature type="transmembrane region" description="Helical" evidence="1">
    <location>
        <begin position="6"/>
        <end position="31"/>
    </location>
</feature>
<organism evidence="2 3">
    <name type="scientific">Iamia majanohamensis</name>
    <dbReference type="NCBI Taxonomy" id="467976"/>
    <lineage>
        <taxon>Bacteria</taxon>
        <taxon>Bacillati</taxon>
        <taxon>Actinomycetota</taxon>
        <taxon>Acidimicrobiia</taxon>
        <taxon>Acidimicrobiales</taxon>
        <taxon>Iamiaceae</taxon>
        <taxon>Iamia</taxon>
    </lineage>
</organism>
<proteinExistence type="predicted"/>
<keyword evidence="1" id="KW-0472">Membrane</keyword>
<dbReference type="AlphaFoldDB" id="A0AAE9YBV0"/>
<evidence type="ECO:0000313" key="2">
    <source>
        <dbReference type="EMBL" id="WCO68268.1"/>
    </source>
</evidence>
<protein>
    <recommendedName>
        <fullName evidence="4">DUF1772 domain-containing protein</fullName>
    </recommendedName>
</protein>
<name>A0AAE9YBV0_9ACTN</name>
<evidence type="ECO:0000313" key="3">
    <source>
        <dbReference type="Proteomes" id="UP001216390"/>
    </source>
</evidence>
<sequence>MDDVVLVLGATATWTMVGVIWFVQVVHYPLLGTIGADRSAEVGARHQTLTSFVVGPPMAVEGVTTLVLLAAAPEGVAPVLPWVAAVLLAVALGATVALLVPRHRRMLDAPGPEVGAGLVATNWVRTVAWSGRGVLLAVMLLQALAA</sequence>